<organism evidence="1">
    <name type="scientific">marine sediment metagenome</name>
    <dbReference type="NCBI Taxonomy" id="412755"/>
    <lineage>
        <taxon>unclassified sequences</taxon>
        <taxon>metagenomes</taxon>
        <taxon>ecological metagenomes</taxon>
    </lineage>
</organism>
<comment type="caution">
    <text evidence="1">The sequence shown here is derived from an EMBL/GenBank/DDBJ whole genome shotgun (WGS) entry which is preliminary data.</text>
</comment>
<feature type="non-terminal residue" evidence="1">
    <location>
        <position position="1"/>
    </location>
</feature>
<dbReference type="AlphaFoldDB" id="A0A0F9M8U4"/>
<reference evidence="1" key="1">
    <citation type="journal article" date="2015" name="Nature">
        <title>Complex archaea that bridge the gap between prokaryotes and eukaryotes.</title>
        <authorList>
            <person name="Spang A."/>
            <person name="Saw J.H."/>
            <person name="Jorgensen S.L."/>
            <person name="Zaremba-Niedzwiedzka K."/>
            <person name="Martijn J."/>
            <person name="Lind A.E."/>
            <person name="van Eijk R."/>
            <person name="Schleper C."/>
            <person name="Guy L."/>
            <person name="Ettema T.J."/>
        </authorList>
    </citation>
    <scope>NUCLEOTIDE SEQUENCE</scope>
</reference>
<proteinExistence type="predicted"/>
<name>A0A0F9M8U4_9ZZZZ</name>
<dbReference type="EMBL" id="LAZR01004988">
    <property type="protein sequence ID" value="KKN03855.1"/>
    <property type="molecule type" value="Genomic_DNA"/>
</dbReference>
<gene>
    <name evidence="1" type="ORF">LCGC14_1103470</name>
</gene>
<protein>
    <submittedName>
        <fullName evidence="1">Uncharacterized protein</fullName>
    </submittedName>
</protein>
<evidence type="ECO:0000313" key="1">
    <source>
        <dbReference type="EMBL" id="KKN03855.1"/>
    </source>
</evidence>
<sequence length="70" mass="8297">WEDKFDSFQNNPQNIINGLISKECKDFFKQNNFIPEITNLTNKSRDQLENIILKQEQMRKIVRGWVGNLG</sequence>
<accession>A0A0F9M8U4</accession>